<reference evidence="3 4" key="1">
    <citation type="submission" date="2020-08" db="EMBL/GenBank/DDBJ databases">
        <title>Genomic Encyclopedia of Type Strains, Phase III (KMG-III): the genomes of soil and plant-associated and newly described type strains.</title>
        <authorList>
            <person name="Whitman W."/>
        </authorList>
    </citation>
    <scope>NUCLEOTIDE SEQUENCE [LARGE SCALE GENOMIC DNA]</scope>
    <source>
        <strain evidence="3 4">CECT 8640</strain>
    </source>
</reference>
<dbReference type="Proteomes" id="UP000547510">
    <property type="component" value="Unassembled WGS sequence"/>
</dbReference>
<feature type="region of interest" description="Disordered" evidence="1">
    <location>
        <begin position="60"/>
        <end position="88"/>
    </location>
</feature>
<feature type="compositionally biased region" description="Polar residues" evidence="1">
    <location>
        <begin position="73"/>
        <end position="86"/>
    </location>
</feature>
<keyword evidence="4" id="KW-1185">Reference proteome</keyword>
<evidence type="ECO:0000313" key="3">
    <source>
        <dbReference type="EMBL" id="MBB5955222.1"/>
    </source>
</evidence>
<evidence type="ECO:0000256" key="2">
    <source>
        <dbReference type="SAM" id="Phobius"/>
    </source>
</evidence>
<feature type="transmembrane region" description="Helical" evidence="2">
    <location>
        <begin position="38"/>
        <end position="58"/>
    </location>
</feature>
<evidence type="ECO:0000313" key="4">
    <source>
        <dbReference type="Proteomes" id="UP000547510"/>
    </source>
</evidence>
<keyword evidence="2" id="KW-1133">Transmembrane helix</keyword>
<dbReference type="AlphaFoldDB" id="A0A841C9L6"/>
<proteinExistence type="predicted"/>
<gene>
    <name evidence="3" type="ORF">FHS29_001792</name>
</gene>
<keyword evidence="2" id="KW-0812">Transmembrane</keyword>
<organism evidence="3 4">
    <name type="scientific">Saccharothrix tamanrassetensis</name>
    <dbReference type="NCBI Taxonomy" id="1051531"/>
    <lineage>
        <taxon>Bacteria</taxon>
        <taxon>Bacillati</taxon>
        <taxon>Actinomycetota</taxon>
        <taxon>Actinomycetes</taxon>
        <taxon>Pseudonocardiales</taxon>
        <taxon>Pseudonocardiaceae</taxon>
        <taxon>Saccharothrix</taxon>
    </lineage>
</organism>
<accession>A0A841C9L6</accession>
<keyword evidence="2" id="KW-0472">Membrane</keyword>
<dbReference type="EMBL" id="JACHJN010000002">
    <property type="protein sequence ID" value="MBB5955222.1"/>
    <property type="molecule type" value="Genomic_DNA"/>
</dbReference>
<comment type="caution">
    <text evidence="3">The sequence shown here is derived from an EMBL/GenBank/DDBJ whole genome shotgun (WGS) entry which is preliminary data.</text>
</comment>
<name>A0A841C9L6_9PSEU</name>
<evidence type="ECO:0000256" key="1">
    <source>
        <dbReference type="SAM" id="MobiDB-lite"/>
    </source>
</evidence>
<sequence>MNTEDLIRDALRRQADLAPPPGPVLAALHRPRRRRKPLYLVLATAGTAAVVAIAATTFSRPTADAPPAGSNRPPFSTVTGSPSPTGVPSGKLVSLEYAPTWLPDGFVEWRRSLFDHGWQRTWRQAPPDHSPSAPALTFEITRGSIGSLLESADEPANRTTVNGAPGVYTDDGLRWQVADKLVLTVNLDNVPDARGTIRRIAESVRPDRRQIRVPVSFGGSTRFTVSANSRDDWTASTDVSYRDGRYMAMLHSVAHVGSSPRTVTALGREASYEEAGGGVLTIPLAPDRFLSVGGLGLSGFQQPVPVETLTEVAALVEVDLGVDLSWLGV</sequence>
<protein>
    <submittedName>
        <fullName evidence="3">Uncharacterized protein</fullName>
    </submittedName>
</protein>
<dbReference type="RefSeq" id="WP_184689886.1">
    <property type="nucleotide sequence ID" value="NZ_JACHJN010000002.1"/>
</dbReference>